<gene>
    <name evidence="1" type="ORF">N864_16275</name>
</gene>
<proteinExistence type="predicted"/>
<evidence type="ECO:0000313" key="1">
    <source>
        <dbReference type="EMBL" id="EWT04060.1"/>
    </source>
</evidence>
<dbReference type="EMBL" id="AWQS01000345">
    <property type="protein sequence ID" value="EWT04060.1"/>
    <property type="molecule type" value="Genomic_DNA"/>
</dbReference>
<dbReference type="AlphaFoldDB" id="W9GDD8"/>
<accession>W9GDD8</accession>
<dbReference type="Proteomes" id="UP000019494">
    <property type="component" value="Unassembled WGS sequence"/>
</dbReference>
<keyword evidence="2" id="KW-1185">Reference proteome</keyword>
<evidence type="ECO:0000313" key="2">
    <source>
        <dbReference type="Proteomes" id="UP000019494"/>
    </source>
</evidence>
<name>W9GDD8_9MICO</name>
<sequence>MATALQTVASQRPLKPIAQLIRAVQHRRPVELDHRDDYVIVRSGKAGAIALFAHPDRVAICLAPERAYALEGRKPFGHQIPRTPVTSYVIVTAKGVRKNFGAVVDLALESLDWRVAERTSAFCARCGVGCGPKLDACPNCWTEVDLRGRCLCHQDVQAEVMRLVG</sequence>
<comment type="caution">
    <text evidence="1">The sequence shown here is derived from an EMBL/GenBank/DDBJ whole genome shotgun (WGS) entry which is preliminary data.</text>
</comment>
<organism evidence="1 2">
    <name type="scientific">Intrasporangium chromatireducens Q5-1</name>
    <dbReference type="NCBI Taxonomy" id="584657"/>
    <lineage>
        <taxon>Bacteria</taxon>
        <taxon>Bacillati</taxon>
        <taxon>Actinomycetota</taxon>
        <taxon>Actinomycetes</taxon>
        <taxon>Micrococcales</taxon>
        <taxon>Intrasporangiaceae</taxon>
        <taxon>Intrasporangium</taxon>
    </lineage>
</organism>
<reference evidence="2" key="1">
    <citation type="submission" date="2013-08" db="EMBL/GenBank/DDBJ databases">
        <title>Intrasporangium oryzae NRRL B-24470.</title>
        <authorList>
            <person name="Liu H."/>
            <person name="Wang G."/>
        </authorList>
    </citation>
    <scope>NUCLEOTIDE SEQUENCE [LARGE SCALE GENOMIC DNA]</scope>
    <source>
        <strain evidence="2">Q5-1</strain>
    </source>
</reference>
<protein>
    <submittedName>
        <fullName evidence="1">Uncharacterized protein</fullName>
    </submittedName>
</protein>